<dbReference type="Pfam" id="PF13385">
    <property type="entry name" value="Laminin_G_3"/>
    <property type="match status" value="1"/>
</dbReference>
<feature type="disulfide bond" evidence="16">
    <location>
        <begin position="2480"/>
        <end position="2489"/>
    </location>
</feature>
<feature type="domain" description="EGF-like" evidence="18">
    <location>
        <begin position="2454"/>
        <end position="2490"/>
    </location>
</feature>
<feature type="domain" description="EGF-like" evidence="18">
    <location>
        <begin position="1618"/>
        <end position="1654"/>
    </location>
</feature>
<dbReference type="PRINTS" id="PR01983">
    <property type="entry name" value="NOTCH"/>
</dbReference>
<feature type="disulfide bond" evidence="16">
    <location>
        <begin position="1796"/>
        <end position="1805"/>
    </location>
</feature>
<feature type="domain" description="VWFA" evidence="20">
    <location>
        <begin position="47"/>
        <end position="228"/>
    </location>
</feature>
<comment type="caution">
    <text evidence="16">Lacks conserved residue(s) required for the propagation of feature annotation.</text>
</comment>
<keyword evidence="17" id="KW-0768">Sushi</keyword>
<feature type="disulfide bond" evidence="16">
    <location>
        <begin position="1986"/>
        <end position="1995"/>
    </location>
</feature>
<evidence type="ECO:0000256" key="12">
    <source>
        <dbReference type="ARBA" id="ARBA00023180"/>
    </source>
</evidence>
<dbReference type="FunFam" id="2.10.25.10:FF:000006">
    <property type="entry name" value="Versican core protein-like isoform 1"/>
    <property type="match status" value="3"/>
</dbReference>
<dbReference type="Pfam" id="PF14670">
    <property type="entry name" value="FXa_inhibition"/>
    <property type="match status" value="1"/>
</dbReference>
<evidence type="ECO:0000256" key="17">
    <source>
        <dbReference type="PROSITE-ProRule" id="PRU00302"/>
    </source>
</evidence>
<feature type="disulfide bond" evidence="16">
    <location>
        <begin position="2632"/>
        <end position="2641"/>
    </location>
</feature>
<feature type="domain" description="Sushi" evidence="22">
    <location>
        <begin position="433"/>
        <end position="496"/>
    </location>
</feature>
<dbReference type="Pfam" id="PF12661">
    <property type="entry name" value="hEGF"/>
    <property type="match status" value="9"/>
</dbReference>
<feature type="domain" description="EGF-like" evidence="18">
    <location>
        <begin position="3128"/>
        <end position="3164"/>
    </location>
</feature>
<proteinExistence type="predicted"/>
<feature type="domain" description="EGF-like" evidence="18">
    <location>
        <begin position="1656"/>
        <end position="1692"/>
    </location>
</feature>
<feature type="domain" description="EGF-like" evidence="18">
    <location>
        <begin position="2036"/>
        <end position="2072"/>
    </location>
</feature>
<dbReference type="FunFam" id="2.10.25.10:FF:000109">
    <property type="entry name" value="Notch homolog 4, [Drosophila]"/>
    <property type="match status" value="1"/>
</dbReference>
<dbReference type="GO" id="GO:0050877">
    <property type="term" value="P:nervous system process"/>
    <property type="evidence" value="ECO:0007669"/>
    <property type="project" value="UniProtKB-ARBA"/>
</dbReference>
<evidence type="ECO:0000256" key="5">
    <source>
        <dbReference type="ARBA" id="ARBA00022525"/>
    </source>
</evidence>
<feature type="disulfide bond" evidence="16">
    <location>
        <begin position="1530"/>
        <end position="1539"/>
    </location>
</feature>
<dbReference type="CDD" id="cd00054">
    <property type="entry name" value="EGF_CA"/>
    <property type="match status" value="44"/>
</dbReference>
<feature type="domain" description="EGF-like" evidence="18">
    <location>
        <begin position="1428"/>
        <end position="1464"/>
    </location>
</feature>
<dbReference type="CDD" id="cd01450">
    <property type="entry name" value="vWFA_subfamily_ECM"/>
    <property type="match status" value="1"/>
</dbReference>
<keyword evidence="13" id="KW-0306">Gastrulation</keyword>
<dbReference type="GO" id="GO:0007219">
    <property type="term" value="P:Notch signaling pathway"/>
    <property type="evidence" value="ECO:0007669"/>
    <property type="project" value="TreeGrafter"/>
</dbReference>
<dbReference type="SMART" id="SM00214">
    <property type="entry name" value="VWC"/>
    <property type="match status" value="1"/>
</dbReference>
<feature type="domain" description="HYR" evidence="21">
    <location>
        <begin position="633"/>
        <end position="714"/>
    </location>
</feature>
<keyword evidence="5" id="KW-0964">Secreted</keyword>
<keyword evidence="7 16" id="KW-0245">EGF-like domain</keyword>
<feature type="disulfide bond" evidence="16">
    <location>
        <begin position="1339"/>
        <end position="1348"/>
    </location>
</feature>
<feature type="domain" description="EGF-like" evidence="18">
    <location>
        <begin position="1352"/>
        <end position="1388"/>
    </location>
</feature>
<dbReference type="InterPro" id="IPR001846">
    <property type="entry name" value="VWF_type-D"/>
</dbReference>
<feature type="disulfide bond" evidence="16">
    <location>
        <begin position="2138"/>
        <end position="2147"/>
    </location>
</feature>
<feature type="domain" description="EGF-like" evidence="18">
    <location>
        <begin position="3204"/>
        <end position="3241"/>
    </location>
</feature>
<feature type="disulfide bond" evidence="16">
    <location>
        <begin position="1225"/>
        <end position="1234"/>
    </location>
</feature>
<feature type="domain" description="HYR" evidence="21">
    <location>
        <begin position="715"/>
        <end position="795"/>
    </location>
</feature>
<feature type="disulfide bond" evidence="16">
    <location>
        <begin position="2594"/>
        <end position="2603"/>
    </location>
</feature>
<dbReference type="GO" id="GO:0005509">
    <property type="term" value="F:calcium ion binding"/>
    <property type="evidence" value="ECO:0007669"/>
    <property type="project" value="InterPro"/>
</dbReference>
<dbReference type="GO" id="GO:0007369">
    <property type="term" value="P:gastrulation"/>
    <property type="evidence" value="ECO:0007669"/>
    <property type="project" value="UniProtKB-KW"/>
</dbReference>
<feature type="domain" description="EGF-like" evidence="18">
    <location>
        <begin position="1845"/>
        <end position="1882"/>
    </location>
</feature>
<dbReference type="InterPro" id="IPR018097">
    <property type="entry name" value="EGF_Ca-bd_CS"/>
</dbReference>
<dbReference type="PROSITE" id="PS50026">
    <property type="entry name" value="EGF_3"/>
    <property type="match status" value="48"/>
</dbReference>
<evidence type="ECO:0000256" key="16">
    <source>
        <dbReference type="PROSITE-ProRule" id="PRU00076"/>
    </source>
</evidence>
<feature type="disulfide bond" evidence="16">
    <location>
        <begin position="1720"/>
        <end position="1729"/>
    </location>
</feature>
<dbReference type="InterPro" id="IPR013032">
    <property type="entry name" value="EGF-like_CS"/>
</dbReference>
<dbReference type="FunFam" id="2.10.25.10:FF:000123">
    <property type="entry name" value="Crumbs homolog 1 (Drosophila)"/>
    <property type="match status" value="5"/>
</dbReference>
<dbReference type="PRINTS" id="PR00010">
    <property type="entry name" value="EGFBLOOD"/>
</dbReference>
<dbReference type="SMART" id="SM00179">
    <property type="entry name" value="EGF_CA"/>
    <property type="match status" value="48"/>
</dbReference>
<dbReference type="InterPro" id="IPR035976">
    <property type="entry name" value="Sushi/SCR/CCP_sf"/>
</dbReference>
<feature type="domain" description="EGF-like" evidence="18">
    <location>
        <begin position="1275"/>
        <end position="1311"/>
    </location>
</feature>
<dbReference type="PROSITE" id="PS50923">
    <property type="entry name" value="SUSHI"/>
    <property type="match status" value="5"/>
</dbReference>
<evidence type="ECO:0000256" key="6">
    <source>
        <dbReference type="ARBA" id="ARBA00022530"/>
    </source>
</evidence>
<feature type="disulfide bond" evidence="16">
    <location>
        <begin position="2556"/>
        <end position="2565"/>
    </location>
</feature>
<feature type="domain" description="Sushi" evidence="22">
    <location>
        <begin position="571"/>
        <end position="634"/>
    </location>
</feature>
<dbReference type="FunFam" id="2.10.25.10:FF:000230">
    <property type="entry name" value="Delta-like protein"/>
    <property type="match status" value="3"/>
</dbReference>
<dbReference type="FunFam" id="2.10.25.10:FF:000080">
    <property type="entry name" value="Neurogenic locus notch 1"/>
    <property type="match status" value="2"/>
</dbReference>
<feature type="disulfide bond" evidence="16">
    <location>
        <begin position="3154"/>
        <end position="3163"/>
    </location>
</feature>
<dbReference type="SUPFAM" id="SSF57196">
    <property type="entry name" value="EGF/Laminin"/>
    <property type="match status" value="25"/>
</dbReference>
<feature type="disulfide bond" evidence="16">
    <location>
        <begin position="1644"/>
        <end position="1653"/>
    </location>
</feature>
<evidence type="ECO:0000256" key="1">
    <source>
        <dbReference type="ARBA" id="ARBA00004496"/>
    </source>
</evidence>
<sequence>MFCSSDCKRVSRQTSENEVLPGATGEIRESAARLGALISPLTERPTELVFVLDATQSVRAKRFKQVVKPFARDVASLFSHASNRTRPAVVAFASCQKVETGVDFIGASSSSDFSKCDFLESLEAVDYIGGPGSCLGGGMMRAYEILEAARPGSERLVVLLTDGRSRGEDSPTEYAQRMRTDGTNIVAFGIGKGANKKELVAIATADRMFRLDKWEDLQPLAAVLTEEIPPPRPTFLYVDTDRCSGLCAAENGPCCDSRARCACQTDSGRFECVCQPGYIGDGSVGNCSAVPVTEKFCLTPVPPSDGGVVCDDLEYSIGTECSFSCKEGFVLANNAPITCELTEEGRAVWNGLTPGCEAIPDIEQFCGVPNSPTDGQVVCDDSAYSIGATCSFVCDEGFLLDNDGPITCEITEDGQAIWRGAAPECEAIPVTEKFCAVPSSPADGQVVCNDQDYSIGTECSFTCNEGFQLANDGPIICNVTEDGQAMWRGGTPECEAIPVTESFCIAPNSPTNGQVVCADPEYSIGTECSLNCNEGFQLANDEPIICEITEDGEPVWSSPTLDCEAVPVIEQFCAVPSFPANGQVVCDDSDHIVGTVCSFICSKGFVLSNDGPIVCEITEDGEAVWIGHTPECDDLPPPFWLNCPNNTVVPTDHRRPSATVTWTVPQAQSSGQLTVASTAEPPVVLRIGTTQVGYTATDEMGRHAECSFSVEVVDEEPPIILTCPADVMEITGSQTLQVSWDTPRFKDNSEVVSMETSSQADGILATLDAPKEVWYQAQDEAGHHAYCNFTVSLKPYECPYMEPPLHGALLCESWLDDGSVCAVSCQEGYDFHRPPAALYVCSPSSGDVGTSEWQALDVSTAALQNLGNAWPQCFKKVGDTGSPSKKSIRYFDGPCSTEDAKSKLRKKYQRIFKRLEKVVPGFCSDRCVEEGVLVSCGMEDGGVDAGQDTGGDRRRRDVDKDALLGLLDKNHAFSLKSSLPANTLISRLQGVLLNDLDDSVKESLAPFFETLSSAGVPSVPGLACEEGHLKRGNICLECPVGTYHSLASEECVGCEFGTFQDEAGQTTCKACPEGANTTDTGARNENYCRYACPAGTYSKTSLQPCLACPAGTFQSTEGATSCQQCPDDAAARNEGASSLEECMFPCDAGSFSMSGYQPCIPCAPGWYQPMRKQHACLPCPDGSSSDELGAVDVTSCVELAVCHVTPCQHNGTCVNRSDISAFCQCVDGFTGAQCETNIDDCQEGLCMNGGTCHDEVAGYRCKCSPGFNGTNCEVDIDECQSGPCVHALACHDSIDSYRCECLKGYNGTNCEIDIDECASAPCQNGGTCQDRVWGFHCDCGPSYKGLQCETLAIPHCNATSCLNGGTCLIFPHGPRCDCAPGYTGDICDTDIDNCAGVTCLNGGSCVDEVITYRCNCPPGFAGALCGVNLDECESDPCMNGATCIDGINSFICNCTKGFTGLTCEESMDPCSSNPCENGGVCINEASDYRCQCLTGYSGKDCEVDIDDCPLSFCDNGGTCVDLVGGYWCRCADGFTGSDCEININDCRSNPCQNGGRCVDGINEVQCLCAAGFTGERCDVDVDDCTGVLCANNGSCVDEVDGFHCDCQSGFSGNLCETNIQDCCEGVCENGGTCLDGVNAFYCVCTEGFTGDRCNVDIDDCAGSPCLNAGQCIDGVNGYACSCARGFTGTRCETNIDNCIREPCRNGGSCVDEIDTFHCECIPGYTGRVCEFNFDECWSRPCMNKGRCKDSINAYQCFCRRGYTGTNCELDVDDCEKNSCLNGATCVDGTNSYTCHCVEGYSGRYCQLKDYCAFRPCLNNGVCYSLDKGYRCKCPENFRGLNCETLIPPCENHKCDNGGTCVDQPEGPARCLCTDGYTGTHCETLVDFCISRPCHNGGSCVNEIAGYLCDCPAGFGGRNCEVDVDECQSGPCQHNGTCQDVVNGYICDCGPGYTGERCSVDIDECIDMPCQNGGSCNDGVNSYSCECVEGFIGDNCQTNNNDCESAPCENGASCVDGINDYSCLCLEGFTGKDCEVNIDDCGDNPCRNGGSCVDGVNDFRCRCKAGFTGKMCYTNINDCHGILCRNGGSCIDYVEDFFCQCLPGFTGTLCEVNIDDCKGVLCGNGGTCIDGVNEFNCQCAPGFSGPACEINIDDCRGEPCQNGATCVDGVDSFFCQCPPGFAGEFCGVDVNECWSKPCLNGAQCVDGVDIVTCHCQPGFAGKICGMDVDECGSNPCLNGAQCVDGVDSFTCECLQGYTGDLCGVDVDECGSNPCLNGARCVDGVDSFTCQCRPGFAGKICGIDVDECGSNLCLNGAQCVDGVDSFTCECLQGYTGDLCGVDVDECGSNPCLNGARCVDGVDSFTCQCRPGFAGKICGIDVDECGSNPCLNGAQCVDGVDSFTCECLQGYTGDLCGVDVDECGSNPCLNGARCVDGVDSFTCQCLQGFTGDLCGIDVDECGSNPCLNGARCVDAVDSFTCECLRGFTGNFCGVDVDECHSNPCKNGAQCLDKVDGYLCICKEGFEGVLCENEVNECTSRPCKNGASCVDLINSFRCDCLDGYSGSLCETNIDECASNPCQNNGKCLDAIDSFSCVCRLGFSGHMCQVNIDDCATNRCTNGGRCVDGVNIFYCLCPRGFVGRLCQVNVDDCVSQPCQNGGSCLDLVHRYTCTCAAGFTGVHCQTNINDCRPNPCENGGRCVDGLDTYGCRCIPGFSGRHCEVRLDDCFSRPCQNGGRCIDGDQDYSCKCIPGFTGKDCEVDVDECASAPCLNEGICHDDVNSYMCECPEGFTGLTCEVNYDDCASSPCLNGAECQDLPRGFSCYCQDGYRGDQCEEQIGPCDASPCRNGGQCIPDDEESFQCLCRRGYQGAVCEEDIDDCLEHMEECLNGAVCEDRVDSFVCQCAPGYSGDNCQLKLSSDFDLIFGPSSLPFTHPIHMQPDLRELTLSLWIRPEGVTRTGPILSYIVYNEREQQSTLDHGAMNVALSLRDYDNMIVQMNSEGVETNFRPVREVDWHHVAFTWKAVSGEWRFYFDGTLRRQGTGLQTGGVIPGGGLLTLGREHDGIRGQEGSSGSFVGRLSQVNIWQFAMSDAEILSLFGSCGSMGDAMAWPQTLQDGITIYRRQPSQICRRIDDCVSLPCRNGATCRDLVDSYACDCADGFEGYACQVVSASCMVGTCLNGGRCHDRPRGPVCECTLGFSGPKCEEATDPCALLHCRNGGSCDLGEGNRPFCRCSAGFRGPVCNYDINECAVRNAGCDHACVNTQGSFHCECNVGFVLHSDGKSCVDSRHCRHNGIIRQANEEWEDACTHCQCVGGKATCTAVICFDPVCPKGQTAVREPGNCCLVCSAGQAKNKVIPTPTDGPNDLASCTVYPKGNFQSFDLRSFRFHGNCRYTMAQDCSSGSFSVHLELEHKDAPLQTRRKPLGKIVFVYLSGVKIELGPPGVKVDGRSVELPFALSEPAEIQIHHFRGNKIRVVSGVGLEVSWGTDGRVQVSVERSFRRRLCGLCGNFNGNKADDTLTKQQLPSRTNLELIHSWKVNGYEHCVLPAVVPESLSLPRRLVGRLPACAGLTYRSWREVRAKCDVLKQATFAECREVVDPRSFYELCQQDACSCGGNEPCYCEAIAAYAQECRRNGIIVREWRNSTICGMDCPETMIFDDCGPPCLETCYNTANLIELCRRLPCVARCQCAAGLAFHEGQCIMKSTCPNLVGSNGG</sequence>
<feature type="domain" description="EGF-like" evidence="18">
    <location>
        <begin position="2492"/>
        <end position="2528"/>
    </location>
</feature>
<feature type="domain" description="EGF-like" evidence="18">
    <location>
        <begin position="1732"/>
        <end position="1768"/>
    </location>
</feature>
<feature type="domain" description="EGF-like" evidence="18">
    <location>
        <begin position="2834"/>
        <end position="2871"/>
    </location>
</feature>
<dbReference type="InterPro" id="IPR009030">
    <property type="entry name" value="Growth_fac_rcpt_cys_sf"/>
</dbReference>
<feature type="disulfide bond" evidence="16">
    <location>
        <begin position="2252"/>
        <end position="2261"/>
    </location>
</feature>
<feature type="disulfide bond" evidence="16">
    <location>
        <begin position="2290"/>
        <end position="2299"/>
    </location>
</feature>
<feature type="domain" description="EGF-like" evidence="18">
    <location>
        <begin position="2606"/>
        <end position="2642"/>
    </location>
</feature>
<dbReference type="GO" id="GO:0051240">
    <property type="term" value="P:positive regulation of multicellular organismal process"/>
    <property type="evidence" value="ECO:0007669"/>
    <property type="project" value="UniProtKB-ARBA"/>
</dbReference>
<feature type="domain" description="EGF-like" evidence="18">
    <location>
        <begin position="1694"/>
        <end position="1730"/>
    </location>
</feature>
<dbReference type="Gene3D" id="3.40.50.410">
    <property type="entry name" value="von Willebrand factor, type A domain"/>
    <property type="match status" value="1"/>
</dbReference>
<reference evidence="25" key="1">
    <citation type="submission" date="2022-11" db="UniProtKB">
        <authorList>
            <consortium name="EnsemblMetazoa"/>
        </authorList>
    </citation>
    <scope>IDENTIFICATION</scope>
</reference>
<evidence type="ECO:0000313" key="26">
    <source>
        <dbReference type="Proteomes" id="UP000887568"/>
    </source>
</evidence>
<feature type="disulfide bond" evidence="16">
    <location>
        <begin position="1948"/>
        <end position="1957"/>
    </location>
</feature>
<dbReference type="PROSITE" id="PS50234">
    <property type="entry name" value="VWFA"/>
    <property type="match status" value="1"/>
</dbReference>
<dbReference type="SMART" id="SM00032">
    <property type="entry name" value="CCP"/>
    <property type="match status" value="6"/>
</dbReference>
<dbReference type="Gene3D" id="2.10.50.10">
    <property type="entry name" value="Tumor Necrosis Factor Receptor, subunit A, domain 2"/>
    <property type="match status" value="1"/>
</dbReference>
<feature type="disulfide bond" evidence="16">
    <location>
        <begin position="1910"/>
        <end position="1919"/>
    </location>
</feature>
<protein>
    <recommendedName>
        <fullName evidence="14">Protein crumbs homolog 2</fullName>
    </recommendedName>
    <alternativeName>
        <fullName evidence="15">Crumbs-like protein 2</fullName>
    </alternativeName>
</protein>
<feature type="domain" description="EGF-like" evidence="18">
    <location>
        <begin position="2568"/>
        <end position="2604"/>
    </location>
</feature>
<feature type="disulfide bond" evidence="16">
    <location>
        <begin position="1263"/>
        <end position="1272"/>
    </location>
</feature>
<dbReference type="SUPFAM" id="SSF57184">
    <property type="entry name" value="Growth factor receptor domain"/>
    <property type="match status" value="9"/>
</dbReference>
<feature type="domain" description="EGF-like" evidence="18">
    <location>
        <begin position="2720"/>
        <end position="2756"/>
    </location>
</feature>
<feature type="domain" description="EGF-like" evidence="18">
    <location>
        <begin position="1313"/>
        <end position="1349"/>
    </location>
</feature>
<feature type="domain" description="EGF-like" evidence="18">
    <location>
        <begin position="1466"/>
        <end position="1502"/>
    </location>
</feature>
<dbReference type="PANTHER" id="PTHR45836:SF13">
    <property type="entry name" value="PROTEIN CRUMBS"/>
    <property type="match status" value="1"/>
</dbReference>
<dbReference type="SUPFAM" id="SSF49899">
    <property type="entry name" value="Concanavalin A-like lectins/glucanases"/>
    <property type="match status" value="1"/>
</dbReference>
<feature type="domain" description="EGF-like" evidence="18">
    <location>
        <begin position="2873"/>
        <end position="2911"/>
    </location>
</feature>
<evidence type="ECO:0000259" key="21">
    <source>
        <dbReference type="PROSITE" id="PS50825"/>
    </source>
</evidence>
<keyword evidence="4" id="KW-0963">Cytoplasm</keyword>
<dbReference type="SUPFAM" id="SSF57603">
    <property type="entry name" value="FnI-like domain"/>
    <property type="match status" value="1"/>
</dbReference>
<feature type="domain" description="EGF-like" evidence="18">
    <location>
        <begin position="1580"/>
        <end position="1616"/>
    </location>
</feature>
<feature type="disulfide bond" evidence="16">
    <location>
        <begin position="2670"/>
        <end position="2679"/>
    </location>
</feature>
<dbReference type="SMART" id="SM00832">
    <property type="entry name" value="C8"/>
    <property type="match status" value="1"/>
</dbReference>
<dbReference type="FunFam" id="2.10.25.10:FF:000010">
    <property type="entry name" value="Pro-epidermal growth factor"/>
    <property type="match status" value="1"/>
</dbReference>
<dbReference type="Proteomes" id="UP000887568">
    <property type="component" value="Unplaced"/>
</dbReference>
<feature type="disulfide bond" evidence="16">
    <location>
        <begin position="2214"/>
        <end position="2223"/>
    </location>
</feature>
<feature type="domain" description="EGF-like" evidence="18">
    <location>
        <begin position="2340"/>
        <end position="2376"/>
    </location>
</feature>
<dbReference type="GO" id="GO:0005737">
    <property type="term" value="C:cytoplasm"/>
    <property type="evidence" value="ECO:0007669"/>
    <property type="project" value="UniProtKB-SubCell"/>
</dbReference>
<evidence type="ECO:0000256" key="11">
    <source>
        <dbReference type="ARBA" id="ARBA00023157"/>
    </source>
</evidence>
<feature type="disulfide bond" evidence="16">
    <location>
        <begin position="2176"/>
        <end position="2185"/>
    </location>
</feature>
<keyword evidence="12" id="KW-0325">Glycoprotein</keyword>
<dbReference type="PROSITE" id="PS51233">
    <property type="entry name" value="VWFD"/>
    <property type="match status" value="1"/>
</dbReference>
<keyword evidence="8" id="KW-0732">Signal</keyword>
<dbReference type="PANTHER" id="PTHR45836">
    <property type="entry name" value="SLIT HOMOLOG"/>
    <property type="match status" value="1"/>
</dbReference>
<dbReference type="SMART" id="SM00181">
    <property type="entry name" value="EGF"/>
    <property type="match status" value="53"/>
</dbReference>
<accession>A0A913ZUQ8</accession>
<feature type="disulfide bond" evidence="16">
    <location>
        <begin position="2100"/>
        <end position="2109"/>
    </location>
</feature>
<dbReference type="SUPFAM" id="SSF57567">
    <property type="entry name" value="Serine protease inhibitors"/>
    <property type="match status" value="1"/>
</dbReference>
<dbReference type="SMART" id="SM00216">
    <property type="entry name" value="VWD"/>
    <property type="match status" value="1"/>
</dbReference>
<dbReference type="Pfam" id="PF07645">
    <property type="entry name" value="EGF_CA"/>
    <property type="match status" value="1"/>
</dbReference>
<feature type="domain" description="EGF-like" evidence="18">
    <location>
        <begin position="2530"/>
        <end position="2566"/>
    </location>
</feature>
<feature type="disulfide bond" evidence="16">
    <location>
        <begin position="1378"/>
        <end position="1387"/>
    </location>
</feature>
<dbReference type="Pfam" id="PF00008">
    <property type="entry name" value="EGF"/>
    <property type="match status" value="33"/>
</dbReference>
<dbReference type="InterPro" id="IPR036084">
    <property type="entry name" value="Ser_inhib-like_sf"/>
</dbReference>
<dbReference type="InterPro" id="IPR036465">
    <property type="entry name" value="vWFA_dom_sf"/>
</dbReference>
<feature type="domain" description="EGF-like" evidence="18">
    <location>
        <begin position="1884"/>
        <end position="1920"/>
    </location>
</feature>
<keyword evidence="3" id="KW-0217">Developmental protein</keyword>
<dbReference type="PROSITE" id="PS01186">
    <property type="entry name" value="EGF_2"/>
    <property type="match status" value="47"/>
</dbReference>
<feature type="disulfide bond" evidence="16">
    <location>
        <begin position="2861"/>
        <end position="2870"/>
    </location>
</feature>
<feature type="disulfide bond" evidence="16">
    <location>
        <begin position="2822"/>
        <end position="2831"/>
    </location>
</feature>
<feature type="domain" description="EGF-like" evidence="18">
    <location>
        <begin position="2226"/>
        <end position="2262"/>
    </location>
</feature>
<dbReference type="SUPFAM" id="SSF53300">
    <property type="entry name" value="vWA-like"/>
    <property type="match status" value="1"/>
</dbReference>
<evidence type="ECO:0000259" key="24">
    <source>
        <dbReference type="PROSITE" id="PS51828"/>
    </source>
</evidence>
<feature type="domain" description="EGF-like" evidence="18">
    <location>
        <begin position="1504"/>
        <end position="1540"/>
    </location>
</feature>
<dbReference type="Gene3D" id="2.60.120.200">
    <property type="match status" value="1"/>
</dbReference>
<feature type="disulfide bond" evidence="16">
    <location>
        <begin position="1833"/>
        <end position="1842"/>
    </location>
</feature>
<keyword evidence="10" id="KW-0106">Calcium</keyword>
<feature type="domain" description="EGF-like" evidence="18">
    <location>
        <begin position="2188"/>
        <end position="2224"/>
    </location>
</feature>
<evidence type="ECO:0000256" key="10">
    <source>
        <dbReference type="ARBA" id="ARBA00022837"/>
    </source>
</evidence>
<feature type="disulfide bond" evidence="16">
    <location>
        <begin position="2708"/>
        <end position="2717"/>
    </location>
</feature>
<dbReference type="CDD" id="cd19941">
    <property type="entry name" value="TIL"/>
    <property type="match status" value="1"/>
</dbReference>
<dbReference type="PROSITE" id="PS50825">
    <property type="entry name" value="HYR"/>
    <property type="match status" value="2"/>
</dbReference>
<dbReference type="InterPro" id="IPR001759">
    <property type="entry name" value="PTX_dom"/>
</dbReference>
<dbReference type="Pfam" id="PF00094">
    <property type="entry name" value="VWD"/>
    <property type="match status" value="1"/>
</dbReference>
<feature type="disulfide bond" evidence="16">
    <location>
        <begin position="2328"/>
        <end position="2337"/>
    </location>
</feature>
<dbReference type="FunFam" id="2.10.25.10:FF:000142">
    <property type="entry name" value="Crumbs cell polarity complex component 2"/>
    <property type="match status" value="1"/>
</dbReference>
<evidence type="ECO:0000256" key="8">
    <source>
        <dbReference type="ARBA" id="ARBA00022729"/>
    </source>
</evidence>
<feature type="disulfide bond" evidence="16">
    <location>
        <begin position="1872"/>
        <end position="1881"/>
    </location>
</feature>
<dbReference type="PROSITE" id="PS00010">
    <property type="entry name" value="ASX_HYDROXYL"/>
    <property type="match status" value="40"/>
</dbReference>
<feature type="domain" description="EGF-like" evidence="18">
    <location>
        <begin position="1770"/>
        <end position="1806"/>
    </location>
</feature>
<dbReference type="SMART" id="SM00327">
    <property type="entry name" value="VWA"/>
    <property type="match status" value="1"/>
</dbReference>
<evidence type="ECO:0000256" key="3">
    <source>
        <dbReference type="ARBA" id="ARBA00022473"/>
    </source>
</evidence>
<evidence type="ECO:0000256" key="9">
    <source>
        <dbReference type="ARBA" id="ARBA00022737"/>
    </source>
</evidence>
<feature type="domain" description="EGF-like" evidence="18">
    <location>
        <begin position="2150"/>
        <end position="2186"/>
    </location>
</feature>
<dbReference type="GO" id="GO:0043235">
    <property type="term" value="C:receptor complex"/>
    <property type="evidence" value="ECO:0007669"/>
    <property type="project" value="TreeGrafter"/>
</dbReference>
<feature type="domain" description="Sushi" evidence="22">
    <location>
        <begin position="364"/>
        <end position="427"/>
    </location>
</feature>
<feature type="disulfide bond" evidence="16">
    <location>
        <begin position="1682"/>
        <end position="1691"/>
    </location>
</feature>
<dbReference type="PROSITE" id="PS00022">
    <property type="entry name" value="EGF_1"/>
    <property type="match status" value="48"/>
</dbReference>
<feature type="domain" description="EGF-like" evidence="18">
    <location>
        <begin position="2416"/>
        <end position="2452"/>
    </location>
</feature>
<dbReference type="InterPro" id="IPR051355">
    <property type="entry name" value="Notch/Slit_guidance"/>
</dbReference>
<feature type="disulfide bond" evidence="16">
    <location>
        <begin position="1416"/>
        <end position="1425"/>
    </location>
</feature>
<dbReference type="FunFam" id="2.10.25.10:FF:000472">
    <property type="entry name" value="Uncharacterized protein, isoform A"/>
    <property type="match status" value="2"/>
</dbReference>
<feature type="domain" description="VWFD" evidence="23">
    <location>
        <begin position="3365"/>
        <end position="3543"/>
    </location>
</feature>
<evidence type="ECO:0000259" key="18">
    <source>
        <dbReference type="PROSITE" id="PS50026"/>
    </source>
</evidence>
<dbReference type="InterPro" id="IPR000436">
    <property type="entry name" value="Sushi_SCR_CCP_dom"/>
</dbReference>
<dbReference type="Pfam" id="PF00092">
    <property type="entry name" value="VWA"/>
    <property type="match status" value="1"/>
</dbReference>
<dbReference type="GO" id="GO:0009986">
    <property type="term" value="C:cell surface"/>
    <property type="evidence" value="ECO:0007669"/>
    <property type="project" value="TreeGrafter"/>
</dbReference>
<organism evidence="25 26">
    <name type="scientific">Patiria miniata</name>
    <name type="common">Bat star</name>
    <name type="synonym">Asterina miniata</name>
    <dbReference type="NCBI Taxonomy" id="46514"/>
    <lineage>
        <taxon>Eukaryota</taxon>
        <taxon>Metazoa</taxon>
        <taxon>Echinodermata</taxon>
        <taxon>Eleutherozoa</taxon>
        <taxon>Asterozoa</taxon>
        <taxon>Asteroidea</taxon>
        <taxon>Valvatacea</taxon>
        <taxon>Valvatida</taxon>
        <taxon>Asterinidae</taxon>
        <taxon>Patiria</taxon>
    </lineage>
</organism>
<feature type="domain" description="EGF-like" evidence="18">
    <location>
        <begin position="2644"/>
        <end position="2680"/>
    </location>
</feature>
<feature type="domain" description="Sushi" evidence="22">
    <location>
        <begin position="502"/>
        <end position="565"/>
    </location>
</feature>
<dbReference type="InterPro" id="IPR003645">
    <property type="entry name" value="Fol_N"/>
</dbReference>
<dbReference type="SMART" id="SM00159">
    <property type="entry name" value="PTX"/>
    <property type="match status" value="1"/>
</dbReference>
<feature type="disulfide bond" evidence="16">
    <location>
        <begin position="1606"/>
        <end position="1615"/>
    </location>
</feature>
<evidence type="ECO:0000259" key="19">
    <source>
        <dbReference type="PROSITE" id="PS50184"/>
    </source>
</evidence>
<dbReference type="InterPro" id="IPR013320">
    <property type="entry name" value="ConA-like_dom_sf"/>
</dbReference>
<feature type="disulfide bond" evidence="16">
    <location>
        <begin position="2366"/>
        <end position="2375"/>
    </location>
</feature>
<feature type="domain" description="EGF-like" evidence="18">
    <location>
        <begin position="2074"/>
        <end position="2110"/>
    </location>
</feature>
<evidence type="ECO:0000256" key="15">
    <source>
        <dbReference type="ARBA" id="ARBA00080891"/>
    </source>
</evidence>
<feature type="domain" description="EGF-like" evidence="18">
    <location>
        <begin position="3166"/>
        <end position="3202"/>
    </location>
</feature>
<evidence type="ECO:0000259" key="23">
    <source>
        <dbReference type="PROSITE" id="PS51233"/>
    </source>
</evidence>
<dbReference type="Pfam" id="PF02494">
    <property type="entry name" value="HYR"/>
    <property type="match status" value="2"/>
</dbReference>
<feature type="disulfide bond" evidence="16">
    <location>
        <begin position="2901"/>
        <end position="2910"/>
    </location>
</feature>
<dbReference type="SUPFAM" id="SSF57535">
    <property type="entry name" value="Complement control module/SCR domain"/>
    <property type="match status" value="5"/>
</dbReference>
<feature type="domain" description="EGF-like" evidence="18">
    <location>
        <begin position="2758"/>
        <end position="2794"/>
    </location>
</feature>
<evidence type="ECO:0000256" key="4">
    <source>
        <dbReference type="ARBA" id="ARBA00022490"/>
    </source>
</evidence>
<feature type="disulfide bond" evidence="16">
    <location>
        <begin position="2784"/>
        <end position="2793"/>
    </location>
</feature>
<dbReference type="Gene3D" id="2.10.25.10">
    <property type="entry name" value="Laminin"/>
    <property type="match status" value="48"/>
</dbReference>
<dbReference type="GO" id="GO:0030855">
    <property type="term" value="P:epithelial cell differentiation"/>
    <property type="evidence" value="ECO:0007669"/>
    <property type="project" value="UniProtKB-ARBA"/>
</dbReference>
<feature type="domain" description="Pentraxin (PTX)" evidence="24">
    <location>
        <begin position="2916"/>
        <end position="3126"/>
    </location>
</feature>
<feature type="domain" description="EGF-like" evidence="18">
    <location>
        <begin position="1960"/>
        <end position="1996"/>
    </location>
</feature>
<feature type="disulfide bond" evidence="16">
    <location>
        <begin position="1758"/>
        <end position="1767"/>
    </location>
</feature>
<dbReference type="PROSITE" id="PS01187">
    <property type="entry name" value="EGF_CA"/>
    <property type="match status" value="18"/>
</dbReference>
<dbReference type="GO" id="GO:0005886">
    <property type="term" value="C:plasma membrane"/>
    <property type="evidence" value="ECO:0007669"/>
    <property type="project" value="UniProtKB-ARBA"/>
</dbReference>
<feature type="domain" description="EGF-like" evidence="18">
    <location>
        <begin position="1542"/>
        <end position="1578"/>
    </location>
</feature>
<feature type="domain" description="Sushi" evidence="22">
    <location>
        <begin position="295"/>
        <end position="358"/>
    </location>
</feature>
<dbReference type="FunFam" id="2.10.25.10:FF:000434">
    <property type="entry name" value="Predicted protein"/>
    <property type="match status" value="3"/>
</dbReference>
<feature type="disulfide bond" evidence="16">
    <location>
        <begin position="2442"/>
        <end position="2451"/>
    </location>
</feature>
<dbReference type="InterPro" id="IPR049883">
    <property type="entry name" value="NOTCH1_EGF-like"/>
</dbReference>
<name>A0A913ZUQ8_PATMI</name>
<evidence type="ECO:0000259" key="22">
    <source>
        <dbReference type="PROSITE" id="PS50923"/>
    </source>
</evidence>
<feature type="domain" description="EGF-like" evidence="18">
    <location>
        <begin position="1237"/>
        <end position="1273"/>
    </location>
</feature>
<evidence type="ECO:0000256" key="13">
    <source>
        <dbReference type="ARBA" id="ARBA00023218"/>
    </source>
</evidence>
<feature type="disulfide bond" evidence="16">
    <location>
        <begin position="1301"/>
        <end position="1310"/>
    </location>
</feature>
<dbReference type="GO" id="GO:0051241">
    <property type="term" value="P:negative regulation of multicellular organismal process"/>
    <property type="evidence" value="ECO:0007669"/>
    <property type="project" value="UniProtKB-ARBA"/>
</dbReference>
<feature type="domain" description="EGF-like" evidence="18">
    <location>
        <begin position="1807"/>
        <end position="1843"/>
    </location>
</feature>
<dbReference type="PROSITE" id="PS50184">
    <property type="entry name" value="VWFC_2"/>
    <property type="match status" value="1"/>
</dbReference>
<dbReference type="GeneID" id="119727201"/>
<evidence type="ECO:0000256" key="14">
    <source>
        <dbReference type="ARBA" id="ARBA00072415"/>
    </source>
</evidence>
<keyword evidence="26" id="KW-1185">Reference proteome</keyword>
<dbReference type="OMA" id="FTCECLQ"/>
<dbReference type="InterPro" id="IPR000742">
    <property type="entry name" value="EGF"/>
</dbReference>
<dbReference type="InterPro" id="IPR001881">
    <property type="entry name" value="EGF-like_Ca-bd_dom"/>
</dbReference>
<dbReference type="InterPro" id="IPR001007">
    <property type="entry name" value="VWF_dom"/>
</dbReference>
<dbReference type="PROSITE" id="PS01208">
    <property type="entry name" value="VWFC_1"/>
    <property type="match status" value="1"/>
</dbReference>
<feature type="disulfide bond" evidence="16">
    <location>
        <begin position="1568"/>
        <end position="1577"/>
    </location>
</feature>
<dbReference type="SMART" id="SM00274">
    <property type="entry name" value="FOLN"/>
    <property type="match status" value="5"/>
</dbReference>
<evidence type="ECO:0000259" key="20">
    <source>
        <dbReference type="PROSITE" id="PS50234"/>
    </source>
</evidence>
<feature type="domain" description="EGF-like" evidence="18">
    <location>
        <begin position="2378"/>
        <end position="2414"/>
    </location>
</feature>
<dbReference type="InterPro" id="IPR014853">
    <property type="entry name" value="VWF/SSPO/ZAN-like_Cys-rich_dom"/>
</dbReference>
<feature type="domain" description="EGF-like" evidence="18">
    <location>
        <begin position="1998"/>
        <end position="2034"/>
    </location>
</feature>
<feature type="disulfide bond" evidence="16">
    <location>
        <begin position="2024"/>
        <end position="2033"/>
    </location>
</feature>
<feature type="domain" description="EGF-like" evidence="18">
    <location>
        <begin position="1198"/>
        <end position="1235"/>
    </location>
</feature>
<feature type="domain" description="EGF-like" evidence="18">
    <location>
        <begin position="2264"/>
        <end position="2300"/>
    </location>
</feature>
<dbReference type="FunFam" id="2.10.25.10:FF:000039">
    <property type="entry name" value="Crumbs cell polarity complex component 1"/>
    <property type="match status" value="1"/>
</dbReference>
<feature type="domain" description="EGF-like" evidence="18">
    <location>
        <begin position="2302"/>
        <end position="2338"/>
    </location>
</feature>
<evidence type="ECO:0000256" key="7">
    <source>
        <dbReference type="ARBA" id="ARBA00022536"/>
    </source>
</evidence>
<feature type="domain" description="EGF-like" evidence="18">
    <location>
        <begin position="2112"/>
        <end position="2148"/>
    </location>
</feature>
<dbReference type="InterPro" id="IPR000152">
    <property type="entry name" value="EGF-type_Asp/Asn_hydroxyl_site"/>
</dbReference>
<dbReference type="EnsemblMetazoa" id="XM_038199062.1">
    <property type="protein sequence ID" value="XP_038054990.1"/>
    <property type="gene ID" value="LOC119727201"/>
</dbReference>
<feature type="domain" description="EGF-like" evidence="18">
    <location>
        <begin position="2796"/>
        <end position="2832"/>
    </location>
</feature>
<keyword evidence="9" id="KW-0677">Repeat</keyword>
<dbReference type="InterPro" id="IPR006558">
    <property type="entry name" value="LamG-like"/>
</dbReference>
<dbReference type="FunFam" id="2.10.25.10:FF:000045">
    <property type="entry name" value="Slit guidance ligand 2"/>
    <property type="match status" value="1"/>
</dbReference>
<keyword evidence="11 16" id="KW-1015">Disulfide bond</keyword>
<evidence type="ECO:0000313" key="25">
    <source>
        <dbReference type="EnsemblMetazoa" id="XP_038054990.1"/>
    </source>
</evidence>
<feature type="disulfide bond" evidence="16">
    <location>
        <begin position="2746"/>
        <end position="2755"/>
    </location>
</feature>
<dbReference type="GO" id="GO:0042063">
    <property type="term" value="P:gliogenesis"/>
    <property type="evidence" value="ECO:0007669"/>
    <property type="project" value="UniProtKB-ARBA"/>
</dbReference>
<dbReference type="GO" id="GO:0007411">
    <property type="term" value="P:axon guidance"/>
    <property type="evidence" value="ECO:0007669"/>
    <property type="project" value="TreeGrafter"/>
</dbReference>
<dbReference type="CDD" id="cd00033">
    <property type="entry name" value="CCP"/>
    <property type="match status" value="5"/>
</dbReference>
<feature type="disulfide bond" evidence="16">
    <location>
        <begin position="1492"/>
        <end position="1501"/>
    </location>
</feature>
<comment type="subcellular location">
    <subcellularLocation>
        <location evidence="1">Cytoplasm</location>
    </subcellularLocation>
    <subcellularLocation>
        <location evidence="2">Secreted</location>
        <location evidence="2">Extracellular space</location>
        <location evidence="2">Extracellular matrix</location>
    </subcellularLocation>
</comment>
<dbReference type="FunFam" id="2.10.25.10:FF:000425">
    <property type="entry name" value="Eyes shut homolog"/>
    <property type="match status" value="1"/>
</dbReference>
<dbReference type="RefSeq" id="XP_038054990.1">
    <property type="nucleotide sequence ID" value="XM_038199062.1"/>
</dbReference>
<feature type="disulfide bond" evidence="16">
    <location>
        <begin position="2062"/>
        <end position="2071"/>
    </location>
</feature>
<feature type="domain" description="EGF-like" evidence="18">
    <location>
        <begin position="2682"/>
        <end position="2718"/>
    </location>
</feature>
<feature type="disulfide bond" evidence="16">
    <location>
        <begin position="1454"/>
        <end position="1463"/>
    </location>
</feature>
<feature type="domain" description="VWFC" evidence="19">
    <location>
        <begin position="3286"/>
        <end position="3345"/>
    </location>
</feature>
<feature type="disulfide bond" evidence="16">
    <location>
        <begin position="2404"/>
        <end position="2413"/>
    </location>
</feature>
<feature type="disulfide bond" evidence="16">
    <location>
        <begin position="2518"/>
        <end position="2527"/>
    </location>
</feature>
<feature type="disulfide bond" evidence="16">
    <location>
        <begin position="3231"/>
        <end position="3240"/>
    </location>
</feature>
<dbReference type="InterPro" id="IPR002035">
    <property type="entry name" value="VWF_A"/>
</dbReference>
<feature type="domain" description="EGF-like" evidence="18">
    <location>
        <begin position="1922"/>
        <end position="1958"/>
    </location>
</feature>
<dbReference type="FunFam" id="2.10.25.10:FF:000327">
    <property type="entry name" value="neurogenic locus notch homolog protein 4"/>
    <property type="match status" value="1"/>
</dbReference>
<dbReference type="FunFam" id="2.10.25.10:FF:000004">
    <property type="entry name" value="Neurogenic locus notch 1"/>
    <property type="match status" value="3"/>
</dbReference>
<feature type="disulfide bond" evidence="16">
    <location>
        <begin position="3192"/>
        <end position="3201"/>
    </location>
</feature>
<dbReference type="PROSITE" id="PS51828">
    <property type="entry name" value="PTX_2"/>
    <property type="match status" value="1"/>
</dbReference>
<dbReference type="FunFam" id="2.10.25.10:FF:000143">
    <property type="entry name" value="Protein crumbs 1"/>
    <property type="match status" value="7"/>
</dbReference>
<dbReference type="SMART" id="SM00560">
    <property type="entry name" value="LamGL"/>
    <property type="match status" value="1"/>
</dbReference>
<feature type="domain" description="EGF-like" evidence="18">
    <location>
        <begin position="1390"/>
        <end position="1426"/>
    </location>
</feature>
<keyword evidence="6" id="KW-0272">Extracellular matrix</keyword>
<dbReference type="Gene3D" id="2.10.70.10">
    <property type="entry name" value="Complement Module, domain 1"/>
    <property type="match status" value="5"/>
</dbReference>
<dbReference type="OrthoDB" id="283575at2759"/>
<dbReference type="FunFam" id="2.10.25.10:FF:000122">
    <property type="entry name" value="Protein crumbs homolog 2"/>
    <property type="match status" value="6"/>
</dbReference>
<dbReference type="InterPro" id="IPR003410">
    <property type="entry name" value="HYR_dom"/>
</dbReference>
<evidence type="ECO:0000256" key="2">
    <source>
        <dbReference type="ARBA" id="ARBA00004498"/>
    </source>
</evidence>
<dbReference type="SMART" id="SM01411">
    <property type="entry name" value="Ephrin_rec_like"/>
    <property type="match status" value="3"/>
</dbReference>